<keyword evidence="2" id="KW-1185">Reference proteome</keyword>
<evidence type="ECO:0000313" key="2">
    <source>
        <dbReference type="Proteomes" id="UP000092445"/>
    </source>
</evidence>
<dbReference type="EnsemblMetazoa" id="GPAI013142-RA">
    <property type="protein sequence ID" value="GPAI013142-PA"/>
    <property type="gene ID" value="GPAI013142"/>
</dbReference>
<dbReference type="AlphaFoldDB" id="A0A1A9ZFN5"/>
<reference evidence="2" key="1">
    <citation type="submission" date="2014-03" db="EMBL/GenBank/DDBJ databases">
        <authorList>
            <person name="Aksoy S."/>
            <person name="Warren W."/>
            <person name="Wilson R.K."/>
        </authorList>
    </citation>
    <scope>NUCLEOTIDE SEQUENCE [LARGE SCALE GENOMIC DNA]</scope>
    <source>
        <strain evidence="2">IAEA</strain>
    </source>
</reference>
<organism evidence="1 2">
    <name type="scientific">Glossina pallidipes</name>
    <name type="common">Tsetse fly</name>
    <dbReference type="NCBI Taxonomy" id="7398"/>
    <lineage>
        <taxon>Eukaryota</taxon>
        <taxon>Metazoa</taxon>
        <taxon>Ecdysozoa</taxon>
        <taxon>Arthropoda</taxon>
        <taxon>Hexapoda</taxon>
        <taxon>Insecta</taxon>
        <taxon>Pterygota</taxon>
        <taxon>Neoptera</taxon>
        <taxon>Endopterygota</taxon>
        <taxon>Diptera</taxon>
        <taxon>Brachycera</taxon>
        <taxon>Muscomorpha</taxon>
        <taxon>Hippoboscoidea</taxon>
        <taxon>Glossinidae</taxon>
        <taxon>Glossina</taxon>
    </lineage>
</organism>
<proteinExistence type="predicted"/>
<name>A0A1A9ZFN5_GLOPL</name>
<reference evidence="1" key="2">
    <citation type="submission" date="2020-05" db="UniProtKB">
        <authorList>
            <consortium name="EnsemblMetazoa"/>
        </authorList>
    </citation>
    <scope>IDENTIFICATION</scope>
    <source>
        <strain evidence="1">IAEA</strain>
    </source>
</reference>
<accession>A0A1A9ZFN5</accession>
<dbReference type="Proteomes" id="UP000092445">
    <property type="component" value="Unassembled WGS sequence"/>
</dbReference>
<sequence length="85" mass="9912">MTKWISKEKMKNLFKTLVEDEAKRTSSSSSLFYSKMLLHEQRFDTSTLYLGAITWKIAIDSHTLVECMKLRHATDFRKATHTLDA</sequence>
<evidence type="ECO:0000313" key="1">
    <source>
        <dbReference type="EnsemblMetazoa" id="GPAI013142-PA"/>
    </source>
</evidence>
<dbReference type="VEuPathDB" id="VectorBase:GPAI013142"/>
<protein>
    <submittedName>
        <fullName evidence="1">Uncharacterized protein</fullName>
    </submittedName>
</protein>